<dbReference type="InterPro" id="IPR002213">
    <property type="entry name" value="UDP_glucos_trans"/>
</dbReference>
<evidence type="ECO:0000256" key="3">
    <source>
        <dbReference type="ARBA" id="ARBA00022679"/>
    </source>
</evidence>
<protein>
    <submittedName>
        <fullName evidence="4">UDP-glucosyl transferase 73C</fullName>
    </submittedName>
</protein>
<reference evidence="4 5" key="1">
    <citation type="submission" date="2019-04" db="EMBL/GenBank/DDBJ databases">
        <title>An improved genome assembly and genetic linkage map for asparagus bean, Vigna unguiculata ssp. sesquipedialis.</title>
        <authorList>
            <person name="Xia Q."/>
            <person name="Zhang R."/>
            <person name="Dong Y."/>
        </authorList>
    </citation>
    <scope>NUCLEOTIDE SEQUENCE [LARGE SCALE GENOMIC DNA]</scope>
    <source>
        <tissue evidence="4">Leaf</tissue>
    </source>
</reference>
<gene>
    <name evidence="4" type="ORF">DEO72_LG3g1716</name>
</gene>
<keyword evidence="3 4" id="KW-0808">Transferase</keyword>
<dbReference type="InterPro" id="IPR035595">
    <property type="entry name" value="UDP_glycos_trans_CS"/>
</dbReference>
<dbReference type="Proteomes" id="UP000501690">
    <property type="component" value="Linkage Group LG3"/>
</dbReference>
<proteinExistence type="inferred from homology"/>
<dbReference type="SUPFAM" id="SSF53756">
    <property type="entry name" value="UDP-Glycosyltransferase/glycogen phosphorylase"/>
    <property type="match status" value="2"/>
</dbReference>
<organism evidence="4 5">
    <name type="scientific">Vigna unguiculata</name>
    <name type="common">Cowpea</name>
    <dbReference type="NCBI Taxonomy" id="3917"/>
    <lineage>
        <taxon>Eukaryota</taxon>
        <taxon>Viridiplantae</taxon>
        <taxon>Streptophyta</taxon>
        <taxon>Embryophyta</taxon>
        <taxon>Tracheophyta</taxon>
        <taxon>Spermatophyta</taxon>
        <taxon>Magnoliopsida</taxon>
        <taxon>eudicotyledons</taxon>
        <taxon>Gunneridae</taxon>
        <taxon>Pentapetalae</taxon>
        <taxon>rosids</taxon>
        <taxon>fabids</taxon>
        <taxon>Fabales</taxon>
        <taxon>Fabaceae</taxon>
        <taxon>Papilionoideae</taxon>
        <taxon>50 kb inversion clade</taxon>
        <taxon>NPAAA clade</taxon>
        <taxon>indigoferoid/millettioid clade</taxon>
        <taxon>Phaseoleae</taxon>
        <taxon>Vigna</taxon>
    </lineage>
</organism>
<dbReference type="InterPro" id="IPR050481">
    <property type="entry name" value="UDP-glycosyltransf_plant"/>
</dbReference>
<accession>A0A4D6LF03</accession>
<dbReference type="FunFam" id="3.40.50.2000:FF:000037">
    <property type="entry name" value="Glycosyltransferase"/>
    <property type="match status" value="1"/>
</dbReference>
<name>A0A4D6LF03_VIGUN</name>
<evidence type="ECO:0000256" key="2">
    <source>
        <dbReference type="ARBA" id="ARBA00022676"/>
    </source>
</evidence>
<evidence type="ECO:0000256" key="1">
    <source>
        <dbReference type="ARBA" id="ARBA00009995"/>
    </source>
</evidence>
<dbReference type="Pfam" id="PF00201">
    <property type="entry name" value="UDPGT"/>
    <property type="match status" value="2"/>
</dbReference>
<dbReference type="GO" id="GO:0035251">
    <property type="term" value="F:UDP-glucosyltransferase activity"/>
    <property type="evidence" value="ECO:0007669"/>
    <property type="project" value="InterPro"/>
</dbReference>
<keyword evidence="2" id="KW-0328">Glycosyltransferase</keyword>
<dbReference type="EMBL" id="CP039347">
    <property type="protein sequence ID" value="QCD87182.1"/>
    <property type="molecule type" value="Genomic_DNA"/>
</dbReference>
<dbReference type="PANTHER" id="PTHR48049:SF60">
    <property type="entry name" value="UDP-GLYCOSYLTRANSFERASE 91B1"/>
    <property type="match status" value="1"/>
</dbReference>
<evidence type="ECO:0000313" key="4">
    <source>
        <dbReference type="EMBL" id="QCD87182.1"/>
    </source>
</evidence>
<dbReference type="AlphaFoldDB" id="A0A4D6LF03"/>
<dbReference type="PROSITE" id="PS00375">
    <property type="entry name" value="UDPGT"/>
    <property type="match status" value="1"/>
</dbReference>
<dbReference type="Gene3D" id="3.40.50.2000">
    <property type="entry name" value="Glycogen Phosphorylase B"/>
    <property type="match status" value="4"/>
</dbReference>
<sequence length="790" mass="89820">MSETKLHIVVFPWLAFGHLIPFLELAKRIAQKGHKISFISTPRNIHRLPKLPESLKPWLHLIEFPLPHVDKLPENAENTVDTPQHLVPYLFKAYDALEQPLTKFLEKSTPDWVICDFAPHWLPPLSSMLGIPCIYFCSFSACGSSFAVELFMGKKSTESAEAKLLRAVHKRKEVAQSSQPKEVNRFFETLKGAQVFATRSCMEIDGEFVKSLGSSSGKLVIPTGLLPPSPEDSNDHNWYTIVNWLDKWEKGSLIYVAFGTEVTLSDEEFTEIAMGLELSGFPFLWTVKNRNTSGGSDESQDWIENESKRGMMWRRWAPQSRILAHKSVGAFLTHCGWSSRKSCITTNTSMSETKLHIVVFPWLAFGHLIPFLELAKRIAQKGHKISFISTPRNIHRLPKLPESLKPWLHLIEFPLPHVDKLPENAENTVDTPQHLVPYLFKAYDALEQPLTKFLEKSTPDWVICDFAPHWLPPLSSMLGIPCIYFCSFSACGSSFAVELFMGKKSTESAEAKLLRAVHKRKEVAQSSQPKEVNRFFETLKGAQVFATRSCMEIDGEFVKSLGSSSGKLVIPTGLLPPSPEDSNDHNWYTIVNWLDKWEKGSLIYVAFGTEVTLSDEEFTEIAMGLELSGFPFLWTVKNRNTSGGSDESQDWIENESKRGMMWRRWAPQSRILAHKSVGAFLTHCGWSSVIEGLQVGCPLVMLPFQYDQWPIAKFMEEKKVGLKVHRNEHDFKFTRDSVAKALRSVMLEEEGKCYRSGAQEMSKIVGDKQLQEKYVNQFVDYMKMNRPGYN</sequence>
<dbReference type="PANTHER" id="PTHR48049">
    <property type="entry name" value="GLYCOSYLTRANSFERASE"/>
    <property type="match status" value="1"/>
</dbReference>
<evidence type="ECO:0000313" key="5">
    <source>
        <dbReference type="Proteomes" id="UP000501690"/>
    </source>
</evidence>
<comment type="similarity">
    <text evidence="1">Belongs to the UDP-glycosyltransferase family.</text>
</comment>
<dbReference type="CDD" id="cd03784">
    <property type="entry name" value="GT1_Gtf-like"/>
    <property type="match status" value="2"/>
</dbReference>
<keyword evidence="5" id="KW-1185">Reference proteome</keyword>